<reference evidence="10 11" key="1">
    <citation type="submission" date="2020-07" db="EMBL/GenBank/DDBJ databases">
        <title>Halieaceae bacterium, F7430, whole genome shotgun sequencing project.</title>
        <authorList>
            <person name="Jiang S."/>
            <person name="Liu Z.W."/>
            <person name="Du Z.J."/>
        </authorList>
    </citation>
    <scope>NUCLEOTIDE SEQUENCE [LARGE SCALE GENOMIC DNA]</scope>
    <source>
        <strain evidence="10 11">F7430</strain>
    </source>
</reference>
<evidence type="ECO:0000256" key="2">
    <source>
        <dbReference type="ARBA" id="ARBA00011322"/>
    </source>
</evidence>
<evidence type="ECO:0000256" key="3">
    <source>
        <dbReference type="ARBA" id="ARBA00013365"/>
    </source>
</evidence>
<organism evidence="10 11">
    <name type="scientific">Sediminihaliea albiluteola</name>
    <dbReference type="NCBI Taxonomy" id="2758564"/>
    <lineage>
        <taxon>Bacteria</taxon>
        <taxon>Pseudomonadati</taxon>
        <taxon>Pseudomonadota</taxon>
        <taxon>Gammaproteobacteria</taxon>
        <taxon>Cellvibrionales</taxon>
        <taxon>Halieaceae</taxon>
        <taxon>Sediminihaliea</taxon>
    </lineage>
</organism>
<evidence type="ECO:0000256" key="4">
    <source>
        <dbReference type="ARBA" id="ARBA00022722"/>
    </source>
</evidence>
<evidence type="ECO:0000259" key="8">
    <source>
        <dbReference type="Pfam" id="PF00149"/>
    </source>
</evidence>
<comment type="subunit">
    <text evidence="2 7">Heterodimer of SbcC and SbcD.</text>
</comment>
<dbReference type="InterPro" id="IPR029052">
    <property type="entry name" value="Metallo-depent_PP-like"/>
</dbReference>
<dbReference type="Gene3D" id="3.60.21.10">
    <property type="match status" value="1"/>
</dbReference>
<feature type="domain" description="Calcineurin-like phosphoesterase" evidence="8">
    <location>
        <begin position="1"/>
        <end position="186"/>
    </location>
</feature>
<accession>A0A7W2YI78</accession>
<proteinExistence type="inferred from homology"/>
<evidence type="ECO:0000256" key="7">
    <source>
        <dbReference type="RuleBase" id="RU363069"/>
    </source>
</evidence>
<sequence>MRLLHTSDWHLGRQLHGVSLLEDQAHVLQQIVEIVREEAVDVVAIAGDIYDRSVPPAEAVSLMGEFLRSLCLELQRQVLVIAGNHDSPERLGFAAELFSDAGLHIAGPLQSDIKPITLRFAEHDYDFFALPYAGPATVRQALGAQVSTHEEAMAALLERAQAQRTAGRPSIVLAHCFVDGASESESERPLSMGGADRVPASLFMPYTYAALGHLHGRQFQGAPHIRYSGSILKYSFSEVNHNKSVTLVDISASGEIEIDERPLKPLRNLRILEGQLEELLEQGASDPHFEDFIGVRLSDSGALLDVMGKLRRVYPNALQAQFAAREQLDHSAPLASREMLQKSQLELFSEFFQEVQGDALSDEQKDYLLSVLDSLDQEEGNP</sequence>
<dbReference type="Proteomes" id="UP000539350">
    <property type="component" value="Unassembled WGS sequence"/>
</dbReference>
<keyword evidence="7" id="KW-0255">Endonuclease</keyword>
<dbReference type="CDD" id="cd00840">
    <property type="entry name" value="MPP_Mre11_N"/>
    <property type="match status" value="1"/>
</dbReference>
<dbReference type="InterPro" id="IPR050535">
    <property type="entry name" value="DNA_Repair-Maintenance_Comp"/>
</dbReference>
<evidence type="ECO:0000256" key="6">
    <source>
        <dbReference type="ARBA" id="ARBA00022839"/>
    </source>
</evidence>
<dbReference type="GO" id="GO:0006310">
    <property type="term" value="P:DNA recombination"/>
    <property type="evidence" value="ECO:0007669"/>
    <property type="project" value="UniProtKB-KW"/>
</dbReference>
<dbReference type="GO" id="GO:0004519">
    <property type="term" value="F:endonuclease activity"/>
    <property type="evidence" value="ECO:0007669"/>
    <property type="project" value="UniProtKB-KW"/>
</dbReference>
<dbReference type="InterPro" id="IPR026843">
    <property type="entry name" value="SbcD_C"/>
</dbReference>
<feature type="domain" description="Nuclease SbcCD subunit D C-terminal" evidence="9">
    <location>
        <begin position="266"/>
        <end position="355"/>
    </location>
</feature>
<keyword evidence="7" id="KW-0233">DNA recombination</keyword>
<keyword evidence="5 7" id="KW-0378">Hydrolase</keyword>
<keyword evidence="11" id="KW-1185">Reference proteome</keyword>
<dbReference type="AlphaFoldDB" id="A0A7W2YI78"/>
<evidence type="ECO:0000259" key="9">
    <source>
        <dbReference type="Pfam" id="PF12320"/>
    </source>
</evidence>
<dbReference type="SUPFAM" id="SSF56300">
    <property type="entry name" value="Metallo-dependent phosphatases"/>
    <property type="match status" value="1"/>
</dbReference>
<keyword evidence="4 7" id="KW-0540">Nuclease</keyword>
<keyword evidence="6 7" id="KW-0269">Exonuclease</keyword>
<dbReference type="PANTHER" id="PTHR30337">
    <property type="entry name" value="COMPONENT OF ATP-DEPENDENT DSDNA EXONUCLEASE"/>
    <property type="match status" value="1"/>
</dbReference>
<dbReference type="RefSeq" id="WP_182169034.1">
    <property type="nucleotide sequence ID" value="NZ_JACFXU010000013.1"/>
</dbReference>
<gene>
    <name evidence="7" type="primary">sbcD</name>
    <name evidence="10" type="ORF">H2508_03770</name>
</gene>
<evidence type="ECO:0000256" key="1">
    <source>
        <dbReference type="ARBA" id="ARBA00010555"/>
    </source>
</evidence>
<dbReference type="Pfam" id="PF12320">
    <property type="entry name" value="SbcD_C"/>
    <property type="match status" value="1"/>
</dbReference>
<comment type="function">
    <text evidence="7">SbcCD cleaves DNA hairpin structures. These structures can inhibit DNA replication and are intermediates in certain DNA recombination reactions. The complex acts as a 3'-&gt;5' double strand exonuclease that can open hairpins. It also has a 5' single-strand endonuclease activity.</text>
</comment>
<dbReference type="InterPro" id="IPR041796">
    <property type="entry name" value="Mre11_N"/>
</dbReference>
<protein>
    <recommendedName>
        <fullName evidence="3 7">Nuclease SbcCD subunit D</fullName>
    </recommendedName>
</protein>
<evidence type="ECO:0000256" key="5">
    <source>
        <dbReference type="ARBA" id="ARBA00022801"/>
    </source>
</evidence>
<dbReference type="EMBL" id="JACFXU010000013">
    <property type="protein sequence ID" value="MBA6412221.1"/>
    <property type="molecule type" value="Genomic_DNA"/>
</dbReference>
<keyword evidence="7" id="KW-0235">DNA replication</keyword>
<comment type="caution">
    <text evidence="10">The sequence shown here is derived from an EMBL/GenBank/DDBJ whole genome shotgun (WGS) entry which is preliminary data.</text>
</comment>
<comment type="similarity">
    <text evidence="1 7">Belongs to the SbcD family.</text>
</comment>
<dbReference type="NCBIfam" id="TIGR00619">
    <property type="entry name" value="sbcd"/>
    <property type="match status" value="1"/>
</dbReference>
<name>A0A7W2YI78_9GAMM</name>
<evidence type="ECO:0000313" key="10">
    <source>
        <dbReference type="EMBL" id="MBA6412221.1"/>
    </source>
</evidence>
<dbReference type="GO" id="GO:0008408">
    <property type="term" value="F:3'-5' exonuclease activity"/>
    <property type="evidence" value="ECO:0007669"/>
    <property type="project" value="InterPro"/>
</dbReference>
<evidence type="ECO:0000313" key="11">
    <source>
        <dbReference type="Proteomes" id="UP000539350"/>
    </source>
</evidence>
<dbReference type="PANTHER" id="PTHR30337:SF0">
    <property type="entry name" value="NUCLEASE SBCCD SUBUNIT D"/>
    <property type="match status" value="1"/>
</dbReference>
<dbReference type="Pfam" id="PF00149">
    <property type="entry name" value="Metallophos"/>
    <property type="match status" value="1"/>
</dbReference>
<dbReference type="InterPro" id="IPR004593">
    <property type="entry name" value="SbcD"/>
</dbReference>
<dbReference type="GO" id="GO:0006260">
    <property type="term" value="P:DNA replication"/>
    <property type="evidence" value="ECO:0007669"/>
    <property type="project" value="UniProtKB-KW"/>
</dbReference>
<dbReference type="InterPro" id="IPR004843">
    <property type="entry name" value="Calcineurin-like_PHP"/>
</dbReference>